<evidence type="ECO:0000256" key="1">
    <source>
        <dbReference type="ARBA" id="ARBA00006817"/>
    </source>
</evidence>
<comment type="similarity">
    <text evidence="1">Belongs to the AHA1 family.</text>
</comment>
<name>A0ABW3HQX7_9BACL</name>
<gene>
    <name evidence="3" type="ORF">ACFQ2I_10830</name>
</gene>
<sequence>MDGKVFVRDGRRIVCFERYLKHPVEKVWEAITRPDQLAQWLTVKSELDLNVDGQLVLRWDNGDEVTGKFTKVEAPYELEYTWLESSSGNSVVRWMLKEEGDGCMLQLMHTFPESVAVIDFLSGWYVHLDVLDTVLHERFTGFPDGRVKEMRKRYASMMS</sequence>
<dbReference type="Proteomes" id="UP001596989">
    <property type="component" value="Unassembled WGS sequence"/>
</dbReference>
<proteinExistence type="inferred from homology"/>
<dbReference type="CDD" id="cd08899">
    <property type="entry name" value="SRPBCC_CalC_Aha1-like_6"/>
    <property type="match status" value="1"/>
</dbReference>
<dbReference type="SUPFAM" id="SSF55961">
    <property type="entry name" value="Bet v1-like"/>
    <property type="match status" value="1"/>
</dbReference>
<reference evidence="4" key="1">
    <citation type="journal article" date="2019" name="Int. J. Syst. Evol. Microbiol.">
        <title>The Global Catalogue of Microorganisms (GCM) 10K type strain sequencing project: providing services to taxonomists for standard genome sequencing and annotation.</title>
        <authorList>
            <consortium name="The Broad Institute Genomics Platform"/>
            <consortium name="The Broad Institute Genome Sequencing Center for Infectious Disease"/>
            <person name="Wu L."/>
            <person name="Ma J."/>
        </authorList>
    </citation>
    <scope>NUCLEOTIDE SEQUENCE [LARGE SCALE GENOMIC DNA]</scope>
    <source>
        <strain evidence="4">CCUG 59129</strain>
    </source>
</reference>
<dbReference type="RefSeq" id="WP_377564174.1">
    <property type="nucleotide sequence ID" value="NZ_JBHTJZ010000011.1"/>
</dbReference>
<comment type="caution">
    <text evidence="3">The sequence shown here is derived from an EMBL/GenBank/DDBJ whole genome shotgun (WGS) entry which is preliminary data.</text>
</comment>
<evidence type="ECO:0000313" key="3">
    <source>
        <dbReference type="EMBL" id="MFD0959886.1"/>
    </source>
</evidence>
<dbReference type="Pfam" id="PF08327">
    <property type="entry name" value="AHSA1"/>
    <property type="match status" value="1"/>
</dbReference>
<protein>
    <submittedName>
        <fullName evidence="3">SRPBCC family protein</fullName>
    </submittedName>
</protein>
<dbReference type="EMBL" id="JBHTJZ010000011">
    <property type="protein sequence ID" value="MFD0959886.1"/>
    <property type="molecule type" value="Genomic_DNA"/>
</dbReference>
<dbReference type="InterPro" id="IPR023393">
    <property type="entry name" value="START-like_dom_sf"/>
</dbReference>
<organism evidence="3 4">
    <name type="scientific">Paenibacillus chungangensis</name>
    <dbReference type="NCBI Taxonomy" id="696535"/>
    <lineage>
        <taxon>Bacteria</taxon>
        <taxon>Bacillati</taxon>
        <taxon>Bacillota</taxon>
        <taxon>Bacilli</taxon>
        <taxon>Bacillales</taxon>
        <taxon>Paenibacillaceae</taxon>
        <taxon>Paenibacillus</taxon>
    </lineage>
</organism>
<evidence type="ECO:0000313" key="4">
    <source>
        <dbReference type="Proteomes" id="UP001596989"/>
    </source>
</evidence>
<dbReference type="Gene3D" id="3.30.530.20">
    <property type="match status" value="1"/>
</dbReference>
<keyword evidence="4" id="KW-1185">Reference proteome</keyword>
<feature type="domain" description="Activator of Hsp90 ATPase homologue 1/2-like C-terminal" evidence="2">
    <location>
        <begin position="22"/>
        <end position="135"/>
    </location>
</feature>
<accession>A0ABW3HQX7</accession>
<evidence type="ECO:0000259" key="2">
    <source>
        <dbReference type="Pfam" id="PF08327"/>
    </source>
</evidence>
<dbReference type="InterPro" id="IPR013538">
    <property type="entry name" value="ASHA1/2-like_C"/>
</dbReference>